<feature type="non-terminal residue" evidence="2">
    <location>
        <position position="1"/>
    </location>
</feature>
<name>A0A9X9LKV2_GULGU</name>
<dbReference type="Proteomes" id="UP000269945">
    <property type="component" value="Unassembled WGS sequence"/>
</dbReference>
<accession>A0A9X9LKV2</accession>
<sequence length="235" mass="24694">EHPCPATAQTTLPAVSSEDHRGCGPSPAWKLGLSSAVDPPHDTLRDQRLRSPNFPVSATTARLAHASHRLTLCDRVAHAHACLTPAACLTRSRASPAACLTHTLHTPHTHTTHASCATHVTHASLVHTTRHTVDHNPQFGQQGGLKSEGQGSFISRSGVGGSRMGACPGLTSCTPRDQLHLPGVWHPPFPKEFTCPGRERGWAITGDALESALPHTRGSRGVPASRTPTGGVPAG</sequence>
<gene>
    <name evidence="2" type="ORF">BN2614_LOCUS1</name>
</gene>
<feature type="region of interest" description="Disordered" evidence="1">
    <location>
        <begin position="1"/>
        <end position="23"/>
    </location>
</feature>
<feature type="region of interest" description="Disordered" evidence="1">
    <location>
        <begin position="213"/>
        <end position="235"/>
    </location>
</feature>
<dbReference type="AlphaFoldDB" id="A0A9X9LKV2"/>
<comment type="caution">
    <text evidence="2">The sequence shown here is derived from an EMBL/GenBank/DDBJ whole genome shotgun (WGS) entry which is preliminary data.</text>
</comment>
<evidence type="ECO:0000313" key="3">
    <source>
        <dbReference type="Proteomes" id="UP000269945"/>
    </source>
</evidence>
<organism evidence="2 3">
    <name type="scientific">Gulo gulo</name>
    <name type="common">Wolverine</name>
    <name type="synonym">Gluton</name>
    <dbReference type="NCBI Taxonomy" id="48420"/>
    <lineage>
        <taxon>Eukaryota</taxon>
        <taxon>Metazoa</taxon>
        <taxon>Chordata</taxon>
        <taxon>Craniata</taxon>
        <taxon>Vertebrata</taxon>
        <taxon>Euteleostomi</taxon>
        <taxon>Mammalia</taxon>
        <taxon>Eutheria</taxon>
        <taxon>Laurasiatheria</taxon>
        <taxon>Carnivora</taxon>
        <taxon>Caniformia</taxon>
        <taxon>Musteloidea</taxon>
        <taxon>Mustelidae</taxon>
        <taxon>Guloninae</taxon>
        <taxon>Gulo</taxon>
    </lineage>
</organism>
<keyword evidence="3" id="KW-1185">Reference proteome</keyword>
<protein>
    <submittedName>
        <fullName evidence="2">Uncharacterized protein</fullName>
    </submittedName>
</protein>
<evidence type="ECO:0000313" key="2">
    <source>
        <dbReference type="EMBL" id="VCW70708.1"/>
    </source>
</evidence>
<reference evidence="2 3" key="1">
    <citation type="submission" date="2018-10" db="EMBL/GenBank/DDBJ databases">
        <authorList>
            <person name="Ekblom R."/>
            <person name="Jareborg N."/>
        </authorList>
    </citation>
    <scope>NUCLEOTIDE SEQUENCE [LARGE SCALE GENOMIC DNA]</scope>
    <source>
        <tissue evidence="2">Muscle</tissue>
    </source>
</reference>
<proteinExistence type="predicted"/>
<evidence type="ECO:0000256" key="1">
    <source>
        <dbReference type="SAM" id="MobiDB-lite"/>
    </source>
</evidence>
<dbReference type="EMBL" id="CYRY02006244">
    <property type="protein sequence ID" value="VCW70708.1"/>
    <property type="molecule type" value="Genomic_DNA"/>
</dbReference>